<dbReference type="InterPro" id="IPR004046">
    <property type="entry name" value="GST_C"/>
</dbReference>
<evidence type="ECO:0000256" key="5">
    <source>
        <dbReference type="ARBA" id="ARBA00047960"/>
    </source>
</evidence>
<dbReference type="SFLD" id="SFLDS00019">
    <property type="entry name" value="Glutathione_Transferase_(cytos"/>
    <property type="match status" value="1"/>
</dbReference>
<dbReference type="PROSITE" id="PS50404">
    <property type="entry name" value="GST_NTER"/>
    <property type="match status" value="1"/>
</dbReference>
<protein>
    <recommendedName>
        <fullName evidence="6">Glutathione S-transferase</fullName>
        <ecNumber evidence="6">2.5.1.18</ecNumber>
    </recommendedName>
</protein>
<comment type="subcellular location">
    <subcellularLocation>
        <location evidence="1">Cytoplasm</location>
    </subcellularLocation>
</comment>
<evidence type="ECO:0000259" key="8">
    <source>
        <dbReference type="PROSITE" id="PS50405"/>
    </source>
</evidence>
<keyword evidence="4 6" id="KW-0808">Transferase</keyword>
<evidence type="ECO:0000256" key="1">
    <source>
        <dbReference type="ARBA" id="ARBA00004496"/>
    </source>
</evidence>
<dbReference type="Pfam" id="PF00043">
    <property type="entry name" value="GST_C"/>
    <property type="match status" value="1"/>
</dbReference>
<keyword evidence="3" id="KW-0963">Cytoplasm</keyword>
<accession>A0A6I8MYR8</accession>
<dbReference type="GO" id="GO:0042802">
    <property type="term" value="F:identical protein binding"/>
    <property type="evidence" value="ECO:0007669"/>
    <property type="project" value="UniProtKB-ARBA"/>
</dbReference>
<dbReference type="GO" id="GO:0004364">
    <property type="term" value="F:glutathione transferase activity"/>
    <property type="evidence" value="ECO:0000318"/>
    <property type="project" value="GO_Central"/>
</dbReference>
<dbReference type="PANTHER" id="PTHR11571">
    <property type="entry name" value="GLUTATHIONE S-TRANSFERASE"/>
    <property type="match status" value="1"/>
</dbReference>
<reference evidence="9" key="3">
    <citation type="submission" date="2025-09" db="UniProtKB">
        <authorList>
            <consortium name="Ensembl"/>
        </authorList>
    </citation>
    <scope>IDENTIFICATION</scope>
    <source>
        <strain evidence="9">Glennie</strain>
    </source>
</reference>
<dbReference type="InterPro" id="IPR004045">
    <property type="entry name" value="Glutathione_S-Trfase_N"/>
</dbReference>
<dbReference type="PRINTS" id="PR01267">
    <property type="entry name" value="GSTRNSFRASEM"/>
</dbReference>
<gene>
    <name evidence="9" type="primary">LOC100681387</name>
</gene>
<dbReference type="EC" id="2.5.1.18" evidence="6"/>
<dbReference type="FunCoup" id="A0A6I8MYR8">
    <property type="interactions" value="486"/>
</dbReference>
<organism evidence="9 10">
    <name type="scientific">Ornithorhynchus anatinus</name>
    <name type="common">Duckbill platypus</name>
    <dbReference type="NCBI Taxonomy" id="9258"/>
    <lineage>
        <taxon>Eukaryota</taxon>
        <taxon>Metazoa</taxon>
        <taxon>Chordata</taxon>
        <taxon>Craniata</taxon>
        <taxon>Vertebrata</taxon>
        <taxon>Euteleostomi</taxon>
        <taxon>Mammalia</taxon>
        <taxon>Monotremata</taxon>
        <taxon>Ornithorhynchidae</taxon>
        <taxon>Ornithorhynchus</taxon>
    </lineage>
</organism>
<dbReference type="AlphaFoldDB" id="A0A6I8MYR8"/>
<dbReference type="SUPFAM" id="SSF47616">
    <property type="entry name" value="GST C-terminal domain-like"/>
    <property type="match status" value="1"/>
</dbReference>
<dbReference type="GO" id="GO:0005737">
    <property type="term" value="C:cytoplasm"/>
    <property type="evidence" value="ECO:0007669"/>
    <property type="project" value="UniProtKB-SubCell"/>
</dbReference>
<dbReference type="InterPro" id="IPR040079">
    <property type="entry name" value="Glutathione_S-Trfase"/>
</dbReference>
<dbReference type="GeneTree" id="ENSGT00940000157663"/>
<feature type="domain" description="GST N-terminal" evidence="7">
    <location>
        <begin position="71"/>
        <end position="151"/>
    </location>
</feature>
<dbReference type="FunFam" id="1.20.1050.10:FF:000003">
    <property type="entry name" value="Glutathione S-transferase 2"/>
    <property type="match status" value="1"/>
</dbReference>
<dbReference type="PROSITE" id="PS50405">
    <property type="entry name" value="GST_CTER"/>
    <property type="match status" value="1"/>
</dbReference>
<comment type="catalytic activity">
    <reaction evidence="5 6">
        <text>RX + glutathione = an S-substituted glutathione + a halide anion + H(+)</text>
        <dbReference type="Rhea" id="RHEA:16437"/>
        <dbReference type="ChEBI" id="CHEBI:15378"/>
        <dbReference type="ChEBI" id="CHEBI:16042"/>
        <dbReference type="ChEBI" id="CHEBI:17792"/>
        <dbReference type="ChEBI" id="CHEBI:57925"/>
        <dbReference type="ChEBI" id="CHEBI:90779"/>
        <dbReference type="EC" id="2.5.1.18"/>
    </reaction>
</comment>
<comment type="similarity">
    <text evidence="2 6">Belongs to the GST superfamily. Mu family.</text>
</comment>
<dbReference type="InterPro" id="IPR050213">
    <property type="entry name" value="GST_superfamily"/>
</dbReference>
<dbReference type="SUPFAM" id="SSF52833">
    <property type="entry name" value="Thioredoxin-like"/>
    <property type="match status" value="1"/>
</dbReference>
<dbReference type="Pfam" id="PF02798">
    <property type="entry name" value="GST_N"/>
    <property type="match status" value="1"/>
</dbReference>
<dbReference type="PANTHER" id="PTHR11571:SF133">
    <property type="entry name" value="GLUTATHIONE S-TRANSFERASE MU 3"/>
    <property type="match status" value="1"/>
</dbReference>
<evidence type="ECO:0000256" key="6">
    <source>
        <dbReference type="RuleBase" id="RU003494"/>
    </source>
</evidence>
<dbReference type="GO" id="GO:0006749">
    <property type="term" value="P:glutathione metabolic process"/>
    <property type="evidence" value="ECO:0000318"/>
    <property type="project" value="GO_Central"/>
</dbReference>
<dbReference type="InterPro" id="IPR003081">
    <property type="entry name" value="GST_mu"/>
</dbReference>
<name>A0A6I8MYR8_ORNAN</name>
<dbReference type="Gene3D" id="1.20.1050.130">
    <property type="match status" value="1"/>
</dbReference>
<reference evidence="9 10" key="1">
    <citation type="journal article" date="2008" name="Nature">
        <title>Genome analysis of the platypus reveals unique signatures of evolution.</title>
        <authorList>
            <person name="Warren W.C."/>
            <person name="Hillier L.W."/>
            <person name="Marshall Graves J.A."/>
            <person name="Birney E."/>
            <person name="Ponting C.P."/>
            <person name="Grutzner F."/>
            <person name="Belov K."/>
            <person name="Miller W."/>
            <person name="Clarke L."/>
            <person name="Chinwalla A.T."/>
            <person name="Yang S.P."/>
            <person name="Heger A."/>
            <person name="Locke D.P."/>
            <person name="Miethke P."/>
            <person name="Waters P.D."/>
            <person name="Veyrunes F."/>
            <person name="Fulton L."/>
            <person name="Fulton B."/>
            <person name="Graves T."/>
            <person name="Wallis J."/>
            <person name="Puente X.S."/>
            <person name="Lopez-Otin C."/>
            <person name="Ordonez G.R."/>
            <person name="Eichler E.E."/>
            <person name="Chen L."/>
            <person name="Cheng Z."/>
            <person name="Deakin J.E."/>
            <person name="Alsop A."/>
            <person name="Thompson K."/>
            <person name="Kirby P."/>
            <person name="Papenfuss A.T."/>
            <person name="Wakefield M.J."/>
            <person name="Olender T."/>
            <person name="Lancet D."/>
            <person name="Huttley G.A."/>
            <person name="Smit A.F."/>
            <person name="Pask A."/>
            <person name="Temple-Smith P."/>
            <person name="Batzer M.A."/>
            <person name="Walker J.A."/>
            <person name="Konkel M.K."/>
            <person name="Harris R.S."/>
            <person name="Whittington C.M."/>
            <person name="Wong E.S."/>
            <person name="Gemmell N.J."/>
            <person name="Buschiazzo E."/>
            <person name="Vargas Jentzsch I.M."/>
            <person name="Merkel A."/>
            <person name="Schmitz J."/>
            <person name="Zemann A."/>
            <person name="Churakov G."/>
            <person name="Kriegs J.O."/>
            <person name="Brosius J."/>
            <person name="Murchison E.P."/>
            <person name="Sachidanandam R."/>
            <person name="Smith C."/>
            <person name="Hannon G.J."/>
            <person name="Tsend-Ayush E."/>
            <person name="McMillan D."/>
            <person name="Attenborough R."/>
            <person name="Rens W."/>
            <person name="Ferguson-Smith M."/>
            <person name="Lefevre C.M."/>
            <person name="Sharp J.A."/>
            <person name="Nicholas K.R."/>
            <person name="Ray D.A."/>
            <person name="Kube M."/>
            <person name="Reinhardt R."/>
            <person name="Pringle T.H."/>
            <person name="Taylor J."/>
            <person name="Jones R.C."/>
            <person name="Nixon B."/>
            <person name="Dacheux J.L."/>
            <person name="Niwa H."/>
            <person name="Sekita Y."/>
            <person name="Huang X."/>
            <person name="Stark A."/>
            <person name="Kheradpour P."/>
            <person name="Kellis M."/>
            <person name="Flicek P."/>
            <person name="Chen Y."/>
            <person name="Webber C."/>
            <person name="Hardison R."/>
            <person name="Nelson J."/>
            <person name="Hallsworth-Pepin K."/>
            <person name="Delehaunty K."/>
            <person name="Markovic C."/>
            <person name="Minx P."/>
            <person name="Feng Y."/>
            <person name="Kremitzki C."/>
            <person name="Mitreva M."/>
            <person name="Glasscock J."/>
            <person name="Wylie T."/>
            <person name="Wohldmann P."/>
            <person name="Thiru P."/>
            <person name="Nhan M.N."/>
            <person name="Pohl C.S."/>
            <person name="Smith S.M."/>
            <person name="Hou S."/>
            <person name="Nefedov M."/>
            <person name="de Jong P.J."/>
            <person name="Renfree M.B."/>
            <person name="Mardis E.R."/>
            <person name="Wilson R.K."/>
        </authorList>
    </citation>
    <scope>NUCLEOTIDE SEQUENCE [LARGE SCALE GENOMIC DNA]</scope>
    <source>
        <strain evidence="9 10">Glennie</strain>
    </source>
</reference>
<dbReference type="Ensembl" id="ENSOANT00000059287.1">
    <property type="protein sequence ID" value="ENSOANP00000033908.1"/>
    <property type="gene ID" value="ENSOANG00000042019.1"/>
</dbReference>
<evidence type="ECO:0000259" key="7">
    <source>
        <dbReference type="PROSITE" id="PS50404"/>
    </source>
</evidence>
<evidence type="ECO:0000313" key="10">
    <source>
        <dbReference type="Proteomes" id="UP000002279"/>
    </source>
</evidence>
<dbReference type="CDD" id="cd03209">
    <property type="entry name" value="GST_C_Mu"/>
    <property type="match status" value="1"/>
</dbReference>
<dbReference type="Proteomes" id="UP000002279">
    <property type="component" value="Chromosome 7"/>
</dbReference>
<dbReference type="Bgee" id="ENSOANG00000042019">
    <property type="expression patterns" value="Expressed in endometrium and 8 other cell types or tissues"/>
</dbReference>
<dbReference type="InterPro" id="IPR010987">
    <property type="entry name" value="Glutathione-S-Trfase_C-like"/>
</dbReference>
<dbReference type="InParanoid" id="A0A6I8MYR8"/>
<proteinExistence type="inferred from homology"/>
<evidence type="ECO:0000256" key="4">
    <source>
        <dbReference type="ARBA" id="ARBA00022679"/>
    </source>
</evidence>
<evidence type="ECO:0000313" key="9">
    <source>
        <dbReference type="Ensembl" id="ENSOANP00000033908.1"/>
    </source>
</evidence>
<sequence>PVVGPNSLPQPFLSPPRFRAGPHQVPLRHVHPTPTPSPAAHSSPTPSCFLACCSHSLPLNLAHHVPISPPPAPRFPFPAASLCSLSALSVTRLVRTRWECGGREPALFHFSAFFLPCSFSSQLPYLIDGNTKLTQSNAILRYIARKHNLCGETEEERVRVDMLESQAMDFRMQLVRVCYSPDFEKLRPGYLEQLPVQMKLFSQFLGKRKWFAGDKLTFADFLLYDVLDQNRMFEPKCLDEFSNLSEFLARFEALEKIAAYMRSDRFIKLPINNKMAKWGNKKA</sequence>
<evidence type="ECO:0000256" key="2">
    <source>
        <dbReference type="ARBA" id="ARBA00005861"/>
    </source>
</evidence>
<reference evidence="9" key="2">
    <citation type="submission" date="2025-08" db="UniProtKB">
        <authorList>
            <consortium name="Ensembl"/>
        </authorList>
    </citation>
    <scope>IDENTIFICATION</scope>
    <source>
        <strain evidence="9">Glennie</strain>
    </source>
</reference>
<keyword evidence="10" id="KW-1185">Reference proteome</keyword>
<feature type="domain" description="GST C-terminal" evidence="8">
    <location>
        <begin position="153"/>
        <end position="271"/>
    </location>
</feature>
<evidence type="ECO:0000256" key="3">
    <source>
        <dbReference type="ARBA" id="ARBA00022490"/>
    </source>
</evidence>
<dbReference type="InterPro" id="IPR036249">
    <property type="entry name" value="Thioredoxin-like_sf"/>
</dbReference>
<dbReference type="InterPro" id="IPR036282">
    <property type="entry name" value="Glutathione-S-Trfase_C_sf"/>
</dbReference>